<accession>A0ABD2PPQ4</accession>
<dbReference type="Proteomes" id="UP001626550">
    <property type="component" value="Unassembled WGS sequence"/>
</dbReference>
<keyword evidence="4" id="KW-0539">Nucleus</keyword>
<dbReference type="PANTHER" id="PTHR17616:SF8">
    <property type="entry name" value="TRANSCRIPTIONAL COACTIVATOR YORKIE"/>
    <property type="match status" value="1"/>
</dbReference>
<dbReference type="InterPro" id="IPR036020">
    <property type="entry name" value="WW_dom_sf"/>
</dbReference>
<dbReference type="PANTHER" id="PTHR17616">
    <property type="entry name" value="YES-ASSOCIATED PROTEIN YAP1 FAMILY MEMBER"/>
    <property type="match status" value="1"/>
</dbReference>
<reference evidence="6 7" key="1">
    <citation type="submission" date="2024-11" db="EMBL/GenBank/DDBJ databases">
        <title>Adaptive evolution of stress response genes in parasites aligns with host niche diversity.</title>
        <authorList>
            <person name="Hahn C."/>
            <person name="Resl P."/>
        </authorList>
    </citation>
    <scope>NUCLEOTIDE SEQUENCE [LARGE SCALE GENOMIC DNA]</scope>
    <source>
        <strain evidence="6">EGGRZ-B1_66</strain>
        <tissue evidence="6">Body</tissue>
    </source>
</reference>
<keyword evidence="3" id="KW-0963">Cytoplasm</keyword>
<dbReference type="SMART" id="SM00456">
    <property type="entry name" value="WW"/>
    <property type="match status" value="2"/>
</dbReference>
<keyword evidence="7" id="KW-1185">Reference proteome</keyword>
<gene>
    <name evidence="6" type="primary">NEDD4L_1</name>
    <name evidence="6" type="ORF">Ciccas_011974</name>
</gene>
<dbReference type="AlphaFoldDB" id="A0ABD2PPQ4"/>
<proteinExistence type="predicted"/>
<dbReference type="InterPro" id="IPR001202">
    <property type="entry name" value="WW_dom"/>
</dbReference>
<dbReference type="Gene3D" id="2.20.70.10">
    <property type="match status" value="2"/>
</dbReference>
<feature type="non-terminal residue" evidence="6">
    <location>
        <position position="191"/>
    </location>
</feature>
<evidence type="ECO:0000256" key="4">
    <source>
        <dbReference type="ARBA" id="ARBA00023242"/>
    </source>
</evidence>
<evidence type="ECO:0000313" key="6">
    <source>
        <dbReference type="EMBL" id="KAL3309481.1"/>
    </source>
</evidence>
<dbReference type="PROSITE" id="PS01159">
    <property type="entry name" value="WW_DOMAIN_1"/>
    <property type="match status" value="1"/>
</dbReference>
<feature type="domain" description="WW" evidence="5">
    <location>
        <begin position="110"/>
        <end position="143"/>
    </location>
</feature>
<evidence type="ECO:0000256" key="1">
    <source>
        <dbReference type="ARBA" id="ARBA00004123"/>
    </source>
</evidence>
<dbReference type="GO" id="GO:0005737">
    <property type="term" value="C:cytoplasm"/>
    <property type="evidence" value="ECO:0007669"/>
    <property type="project" value="UniProtKB-SubCell"/>
</dbReference>
<sequence>MQILPTSTKGVFHSQLKLISFSNNIASRGNIYIYMAYYPDSLLGLKKRSEFGDFRSPEGEKFLTDTLNLDHINSIAQQLNSMLLESAAQDESDPEAEPLIENYEHTNEEDPLPSGWTSRTDQNGRIYYVNHVKKCTQWDRPQNLANQDLAMPNGWEQRNDRNGRVYYVDHLNKRTTWRRPVVPPRGSVSSA</sequence>
<evidence type="ECO:0000256" key="2">
    <source>
        <dbReference type="ARBA" id="ARBA00004496"/>
    </source>
</evidence>
<protein>
    <submittedName>
        <fullName evidence="6">Neural cell expressed, developmentally down-regulated</fullName>
    </submittedName>
</protein>
<evidence type="ECO:0000259" key="5">
    <source>
        <dbReference type="PROSITE" id="PS50020"/>
    </source>
</evidence>
<dbReference type="EMBL" id="JBJKFK010003869">
    <property type="protein sequence ID" value="KAL3309481.1"/>
    <property type="molecule type" value="Genomic_DNA"/>
</dbReference>
<dbReference type="CDD" id="cd00201">
    <property type="entry name" value="WW"/>
    <property type="match status" value="2"/>
</dbReference>
<evidence type="ECO:0000256" key="3">
    <source>
        <dbReference type="ARBA" id="ARBA00022490"/>
    </source>
</evidence>
<dbReference type="Pfam" id="PF00397">
    <property type="entry name" value="WW"/>
    <property type="match status" value="2"/>
</dbReference>
<dbReference type="SUPFAM" id="SSF51045">
    <property type="entry name" value="WW domain"/>
    <property type="match status" value="2"/>
</dbReference>
<comment type="caution">
    <text evidence="6">The sequence shown here is derived from an EMBL/GenBank/DDBJ whole genome shotgun (WGS) entry which is preliminary data.</text>
</comment>
<evidence type="ECO:0000313" key="7">
    <source>
        <dbReference type="Proteomes" id="UP001626550"/>
    </source>
</evidence>
<organism evidence="6 7">
    <name type="scientific">Cichlidogyrus casuarinus</name>
    <dbReference type="NCBI Taxonomy" id="1844966"/>
    <lineage>
        <taxon>Eukaryota</taxon>
        <taxon>Metazoa</taxon>
        <taxon>Spiralia</taxon>
        <taxon>Lophotrochozoa</taxon>
        <taxon>Platyhelminthes</taxon>
        <taxon>Monogenea</taxon>
        <taxon>Monopisthocotylea</taxon>
        <taxon>Dactylogyridea</taxon>
        <taxon>Ancyrocephalidae</taxon>
        <taxon>Cichlidogyrus</taxon>
    </lineage>
</organism>
<dbReference type="GO" id="GO:0005634">
    <property type="term" value="C:nucleus"/>
    <property type="evidence" value="ECO:0007669"/>
    <property type="project" value="UniProtKB-SubCell"/>
</dbReference>
<comment type="subcellular location">
    <subcellularLocation>
        <location evidence="2">Cytoplasm</location>
    </subcellularLocation>
    <subcellularLocation>
        <location evidence="1">Nucleus</location>
    </subcellularLocation>
</comment>
<name>A0ABD2PPQ4_9PLAT</name>
<dbReference type="PROSITE" id="PS50020">
    <property type="entry name" value="WW_DOMAIN_2"/>
    <property type="match status" value="2"/>
</dbReference>
<feature type="domain" description="WW" evidence="5">
    <location>
        <begin position="149"/>
        <end position="182"/>
    </location>
</feature>
<dbReference type="InterPro" id="IPR051583">
    <property type="entry name" value="YAP1"/>
</dbReference>